<accession>A0A8S2DDR7</accession>
<sequence length="591" mass="68937">MEDENIEDLISIKGEEEELSIGKLEEQRLESVTEINSDDDNKRITKNWSLKQLQVSKTIVDVYDHMPTMNREFSEDFEDIRDVETAVDDEEAESSEEIDSKDTEQELQSLYGLLSSALKQVEDIYHSKATRLSLTQELTLIFITFLDIHKDIAYEMASIIVDSRSQLPITKDIHSHTIVKQKYRSKMRSADDLDQNDNKSALIDDDDEWKNYADNKIRIGLLKLLNSIVKGDANDQRNVSDNSSNEFGQRQSNTICPLHTRHFMTRVTSYLSKADWRAFDYLSKHFFQSGTITTVHALEFSSALLNDLIEESVYNIYFRTKWGHKFDKDVMESYIDNRTIKDFLVKSLAILLIRLNLIHLPLLEHIVMIRCLKRYSCTDLYQGIISKEFQAPPISCDSCVWYSTDILIKAICSMKDYILSFLEYDYLSSYVQFEYLLTTYFRKIQIILNINELDQYEEKEQKCLLHVIDVKQAPKFFSEKAFKRFQLGKNSQLHDLEELKDLILLDISKKVIKSRIKVESAASITRTKINRNKGEEEQILLINSVIDQIIEKDENLTNNLKKLELHRTAKEETIDVLIDDEDKLEKSVDKQ</sequence>
<name>A0A8S2DDR7_9BILA</name>
<dbReference type="Proteomes" id="UP000682733">
    <property type="component" value="Unassembled WGS sequence"/>
</dbReference>
<protein>
    <submittedName>
        <fullName evidence="1">Uncharacterized protein</fullName>
    </submittedName>
</protein>
<dbReference type="Proteomes" id="UP000677228">
    <property type="component" value="Unassembled WGS sequence"/>
</dbReference>
<dbReference type="EMBL" id="CAJNOK010003300">
    <property type="protein sequence ID" value="CAF0895804.1"/>
    <property type="molecule type" value="Genomic_DNA"/>
</dbReference>
<proteinExistence type="predicted"/>
<gene>
    <name evidence="1" type="ORF">OVA965_LOCUS9363</name>
    <name evidence="2" type="ORF">TMI583_LOCUS9359</name>
</gene>
<dbReference type="EMBL" id="CAJOBA010003301">
    <property type="protein sequence ID" value="CAF3677324.1"/>
    <property type="molecule type" value="Genomic_DNA"/>
</dbReference>
<evidence type="ECO:0000313" key="3">
    <source>
        <dbReference type="Proteomes" id="UP000677228"/>
    </source>
</evidence>
<dbReference type="AlphaFoldDB" id="A0A8S2DDR7"/>
<evidence type="ECO:0000313" key="1">
    <source>
        <dbReference type="EMBL" id="CAF0895804.1"/>
    </source>
</evidence>
<organism evidence="1 3">
    <name type="scientific">Didymodactylos carnosus</name>
    <dbReference type="NCBI Taxonomy" id="1234261"/>
    <lineage>
        <taxon>Eukaryota</taxon>
        <taxon>Metazoa</taxon>
        <taxon>Spiralia</taxon>
        <taxon>Gnathifera</taxon>
        <taxon>Rotifera</taxon>
        <taxon>Eurotatoria</taxon>
        <taxon>Bdelloidea</taxon>
        <taxon>Philodinida</taxon>
        <taxon>Philodinidae</taxon>
        <taxon>Didymodactylos</taxon>
    </lineage>
</organism>
<evidence type="ECO:0000313" key="2">
    <source>
        <dbReference type="EMBL" id="CAF3677324.1"/>
    </source>
</evidence>
<comment type="caution">
    <text evidence="1">The sequence shown here is derived from an EMBL/GenBank/DDBJ whole genome shotgun (WGS) entry which is preliminary data.</text>
</comment>
<reference evidence="1" key="1">
    <citation type="submission" date="2021-02" db="EMBL/GenBank/DDBJ databases">
        <authorList>
            <person name="Nowell W R."/>
        </authorList>
    </citation>
    <scope>NUCLEOTIDE SEQUENCE</scope>
</reference>